<dbReference type="Gene3D" id="1.20.58.520">
    <property type="entry name" value="Amidohydrolase"/>
    <property type="match status" value="1"/>
</dbReference>
<keyword evidence="3" id="KW-0378">Hydrolase</keyword>
<dbReference type="InterPro" id="IPR051781">
    <property type="entry name" value="Metallo-dep_Hydrolase"/>
</dbReference>
<dbReference type="Gene3D" id="3.30.110.90">
    <property type="entry name" value="Amidohydrolase"/>
    <property type="match status" value="1"/>
</dbReference>
<evidence type="ECO:0000313" key="4">
    <source>
        <dbReference type="Proteomes" id="UP000015527"/>
    </source>
</evidence>
<keyword evidence="1" id="KW-0732">Signal</keyword>
<organism evidence="3 4">
    <name type="scientific">Novosphingobium lindaniclasticum LE124</name>
    <dbReference type="NCBI Taxonomy" id="1096930"/>
    <lineage>
        <taxon>Bacteria</taxon>
        <taxon>Pseudomonadati</taxon>
        <taxon>Pseudomonadota</taxon>
        <taxon>Alphaproteobacteria</taxon>
        <taxon>Sphingomonadales</taxon>
        <taxon>Sphingomonadaceae</taxon>
        <taxon>Novosphingobium</taxon>
    </lineage>
</organism>
<feature type="signal peptide" evidence="1">
    <location>
        <begin position="1"/>
        <end position="26"/>
    </location>
</feature>
<dbReference type="Gene3D" id="2.30.40.10">
    <property type="entry name" value="Urease, subunit C, domain 1"/>
    <property type="match status" value="1"/>
</dbReference>
<accession>T0HJ00</accession>
<dbReference type="PANTHER" id="PTHR43135">
    <property type="entry name" value="ALPHA-D-RIBOSE 1-METHYLPHOSPHONATE 5-TRIPHOSPHATE DIPHOSPHATASE"/>
    <property type="match status" value="1"/>
</dbReference>
<dbReference type="AlphaFoldDB" id="T0HJ00"/>
<gene>
    <name evidence="3" type="ORF">L284_09765</name>
</gene>
<dbReference type="EMBL" id="ATHL01000071">
    <property type="protein sequence ID" value="EQB16296.1"/>
    <property type="molecule type" value="Genomic_DNA"/>
</dbReference>
<name>T0HJ00_9SPHN</name>
<dbReference type="InterPro" id="IPR006680">
    <property type="entry name" value="Amidohydro-rel"/>
</dbReference>
<reference evidence="3 4" key="1">
    <citation type="journal article" date="2013" name="Genome Announc.">
        <title>Genome Sequence of Novosphingobium lindaniclasticum LE124T, Isolated from a Hexachlorocyclohexane Dumpsite.</title>
        <authorList>
            <person name="Saxena A."/>
            <person name="Nayyar N."/>
            <person name="Sangwan N."/>
            <person name="Kumari R."/>
            <person name="Khurana J.P."/>
            <person name="Lal R."/>
        </authorList>
    </citation>
    <scope>NUCLEOTIDE SEQUENCE [LARGE SCALE GENOMIC DNA]</scope>
    <source>
        <strain evidence="3 4">LE124</strain>
    </source>
</reference>
<evidence type="ECO:0000256" key="1">
    <source>
        <dbReference type="SAM" id="SignalP"/>
    </source>
</evidence>
<sequence length="696" mass="74387">MTMKKTAALRWIACSALALSAATLHAESQRFAVIDNGENVGHVYADIQGDTVSIDHDVKSNGRGPTMRETIVLGRQGLPTSWTLQGTSTFGNKVDERFTAKGKRLSWVDTTGKGAMQAKAPTLYVAQEASPFSLGIYARALLADADHVLAAAPGGTLSLEEEAPVTLGGTAYRAFLVKGIGLTPSAILLDDKGALVAAYSPTNATVREDLASHAGELARIAATRSAERFAAIQKKVAHNYDAPIRIRNVRVFDPASGKLGDPVSLVVFGDRIASVEPLDSAASPGEVTVDGAGRVVIPGLHDMHAHVSLQSALLYIASGVTSVRDMGNENAFLIDLTRRIDAGEVAGPRIVRNGFLEGRSPYSSRNGFIADSEADALDAVRWYGARGYWQVKIYNSFNPAWVPGVVREAKRLGMGVTGHVPAFTNADAMIAAGYDEVTHINQLMLGWVLDPQEDTRTPLRLTAMRRTAGLDLTAPRVAATLDTMQARHIALDPTAVTLELLMMSRDGKVSPAVAGYFDHLPVGVQRNRRQGIAPIKTPEDAAGYDGAFATIKALLLDMHRRGITLLPGTDDATGLSVHRELQIYAEAGLPNADVLKIGTLGPERYMHRDQSYGSVEKGKYADFVLLDGNPLEDMAALHRMAMVVKGGTVYFPSEIWNEVGVKPFAKAPEVVVPKTAPKPVALTGGSGAEAHEDFAF</sequence>
<dbReference type="InterPro" id="IPR011059">
    <property type="entry name" value="Metal-dep_hydrolase_composite"/>
</dbReference>
<dbReference type="Proteomes" id="UP000015527">
    <property type="component" value="Unassembled WGS sequence"/>
</dbReference>
<dbReference type="InterPro" id="IPR032466">
    <property type="entry name" value="Metal_Hydrolase"/>
</dbReference>
<feature type="domain" description="Amidohydrolase-related" evidence="2">
    <location>
        <begin position="297"/>
        <end position="648"/>
    </location>
</feature>
<feature type="chain" id="PRO_5004563946" evidence="1">
    <location>
        <begin position="27"/>
        <end position="696"/>
    </location>
</feature>
<dbReference type="SUPFAM" id="SSF51556">
    <property type="entry name" value="Metallo-dependent hydrolases"/>
    <property type="match status" value="1"/>
</dbReference>
<dbReference type="SUPFAM" id="SSF51338">
    <property type="entry name" value="Composite domain of metallo-dependent hydrolases"/>
    <property type="match status" value="1"/>
</dbReference>
<protein>
    <submittedName>
        <fullName evidence="3">Amidohydrolase</fullName>
    </submittedName>
</protein>
<dbReference type="PANTHER" id="PTHR43135:SF3">
    <property type="entry name" value="ALPHA-D-RIBOSE 1-METHYLPHOSPHONATE 5-TRIPHOSPHATE DIPHOSPHATASE"/>
    <property type="match status" value="1"/>
</dbReference>
<evidence type="ECO:0000313" key="3">
    <source>
        <dbReference type="EMBL" id="EQB16296.1"/>
    </source>
</evidence>
<proteinExistence type="predicted"/>
<dbReference type="eggNOG" id="COG1228">
    <property type="taxonomic scope" value="Bacteria"/>
</dbReference>
<dbReference type="PATRIC" id="fig|1096930.3.peg.1935"/>
<dbReference type="Gene3D" id="3.40.50.10910">
    <property type="entry name" value="Amidohydrolase"/>
    <property type="match status" value="1"/>
</dbReference>
<dbReference type="GO" id="GO:0016810">
    <property type="term" value="F:hydrolase activity, acting on carbon-nitrogen (but not peptide) bonds"/>
    <property type="evidence" value="ECO:0007669"/>
    <property type="project" value="InterPro"/>
</dbReference>
<evidence type="ECO:0000259" key="2">
    <source>
        <dbReference type="Pfam" id="PF01979"/>
    </source>
</evidence>
<comment type="caution">
    <text evidence="3">The sequence shown here is derived from an EMBL/GenBank/DDBJ whole genome shotgun (WGS) entry which is preliminary data.</text>
</comment>
<dbReference type="Pfam" id="PF01979">
    <property type="entry name" value="Amidohydro_1"/>
    <property type="match status" value="1"/>
</dbReference>
<keyword evidence="4" id="KW-1185">Reference proteome</keyword>